<accession>A0A3P7LF88</accession>
<evidence type="ECO:0000313" key="2">
    <source>
        <dbReference type="Proteomes" id="UP000270094"/>
    </source>
</evidence>
<protein>
    <submittedName>
        <fullName evidence="1">Uncharacterized protein</fullName>
    </submittedName>
</protein>
<dbReference type="EMBL" id="UYYB01100744">
    <property type="protein sequence ID" value="VDM78022.1"/>
    <property type="molecule type" value="Genomic_DNA"/>
</dbReference>
<evidence type="ECO:0000313" key="1">
    <source>
        <dbReference type="EMBL" id="VDM78022.1"/>
    </source>
</evidence>
<reference evidence="1 2" key="1">
    <citation type="submission" date="2018-11" db="EMBL/GenBank/DDBJ databases">
        <authorList>
            <consortium name="Pathogen Informatics"/>
        </authorList>
    </citation>
    <scope>NUCLEOTIDE SEQUENCE [LARGE SCALE GENOMIC DNA]</scope>
</reference>
<keyword evidence="2" id="KW-1185">Reference proteome</keyword>
<dbReference type="OrthoDB" id="10396109at2759"/>
<organism evidence="1 2">
    <name type="scientific">Strongylus vulgaris</name>
    <name type="common">Blood worm</name>
    <dbReference type="NCBI Taxonomy" id="40348"/>
    <lineage>
        <taxon>Eukaryota</taxon>
        <taxon>Metazoa</taxon>
        <taxon>Ecdysozoa</taxon>
        <taxon>Nematoda</taxon>
        <taxon>Chromadorea</taxon>
        <taxon>Rhabditida</taxon>
        <taxon>Rhabditina</taxon>
        <taxon>Rhabditomorpha</taxon>
        <taxon>Strongyloidea</taxon>
        <taxon>Strongylidae</taxon>
        <taxon>Strongylus</taxon>
    </lineage>
</organism>
<proteinExistence type="predicted"/>
<gene>
    <name evidence="1" type="ORF">SVUK_LOCUS13020</name>
</gene>
<dbReference type="Proteomes" id="UP000270094">
    <property type="component" value="Unassembled WGS sequence"/>
</dbReference>
<dbReference type="AlphaFoldDB" id="A0A3P7LF88"/>
<name>A0A3P7LF88_STRVU</name>
<sequence length="52" mass="5683">MPAGPPDLLDIPGKRATFTSGSEEEIRLGSRVTFNDQSVNIEGVEFQMNEVC</sequence>